<dbReference type="InterPro" id="IPR050900">
    <property type="entry name" value="Transposase_IS3/IS150/IS904"/>
</dbReference>
<evidence type="ECO:0000256" key="1">
    <source>
        <dbReference type="SAM" id="Coils"/>
    </source>
</evidence>
<evidence type="ECO:0000313" key="4">
    <source>
        <dbReference type="EMBL" id="AFD08060.1"/>
    </source>
</evidence>
<dbReference type="EMBL" id="CP003349">
    <property type="protein sequence ID" value="AFD08051.1"/>
    <property type="molecule type" value="Genomic_DNA"/>
</dbReference>
<dbReference type="InterPro" id="IPR036388">
    <property type="entry name" value="WH-like_DNA-bd_sf"/>
</dbReference>
<dbReference type="InterPro" id="IPR009057">
    <property type="entry name" value="Homeodomain-like_sf"/>
</dbReference>
<dbReference type="AlphaFoldDB" id="H8KSF2"/>
<accession>H8KSF2</accession>
<dbReference type="PANTHER" id="PTHR46889:SF5">
    <property type="entry name" value="INTEGRASE PROTEIN"/>
    <property type="match status" value="1"/>
</dbReference>
<evidence type="ECO:0000313" key="3">
    <source>
        <dbReference type="EMBL" id="AFD08051.1"/>
    </source>
</evidence>
<dbReference type="KEGG" id="scn:Solca_3042"/>
<keyword evidence="1" id="KW-0175">Coiled coil</keyword>
<sequence length="413" mass="48404">MKDQEIKSYHRRTQKDYSLAFKLEIVDAVEKGELTYKQAQLRYGIQGRSTVLVWLRKHGRLDWKESELMKRDTPSKKIKELEKKLKRLEQEKEILNRAIDIADSQFHTDIRKKVFEPVIRSYKAGSVRGGYPVKFVANTLGYSRQYFYKHCKEQALQAAQEAAVKKLVEKERKVLSRLGGRKLHHQLRDSFQAQQIKMGRDKLFDFLRNHQLLIWPKRRYVQTTMSKHWLRKYPNLLKNRTVDQPDQVWVSDITYLKTDEGNCYLNLVTDVYSRKIMGYVVADSMEAVQMKQALQMAIKHRQTKTDGLIHHSDRGLQYCSAEYVGLASSHAITMSMTEQSDPYENALAERMNRTLKEEFGLGNRLKSKLHAKLLAEEAVNLYNNYRPHLSLQMQTPQCVYKQKSQLLMQLGSV</sequence>
<evidence type="ECO:0000259" key="2">
    <source>
        <dbReference type="PROSITE" id="PS50994"/>
    </source>
</evidence>
<feature type="domain" description="Integrase catalytic" evidence="2">
    <location>
        <begin position="241"/>
        <end position="404"/>
    </location>
</feature>
<feature type="coiled-coil region" evidence="1">
    <location>
        <begin position="71"/>
        <end position="105"/>
    </location>
</feature>
<dbReference type="SUPFAM" id="SSF53098">
    <property type="entry name" value="Ribonuclease H-like"/>
    <property type="match status" value="1"/>
</dbReference>
<dbReference type="InterPro" id="IPR012337">
    <property type="entry name" value="RNaseH-like_sf"/>
</dbReference>
<dbReference type="PROSITE" id="PS50994">
    <property type="entry name" value="INTEGRASE"/>
    <property type="match status" value="1"/>
</dbReference>
<name>H8KSF2_SOLCM</name>
<dbReference type="NCBIfam" id="NF033516">
    <property type="entry name" value="transpos_IS3"/>
    <property type="match status" value="1"/>
</dbReference>
<dbReference type="InterPro" id="IPR001584">
    <property type="entry name" value="Integrase_cat-core"/>
</dbReference>
<dbReference type="eggNOG" id="COG2801">
    <property type="taxonomic scope" value="Bacteria"/>
</dbReference>
<protein>
    <submittedName>
        <fullName evidence="4">Transposase</fullName>
    </submittedName>
</protein>
<dbReference type="HOGENOM" id="CLU_139800_0_1_10"/>
<dbReference type="SUPFAM" id="SSF46689">
    <property type="entry name" value="Homeodomain-like"/>
    <property type="match status" value="1"/>
</dbReference>
<evidence type="ECO:0000313" key="5">
    <source>
        <dbReference type="Proteomes" id="UP000007590"/>
    </source>
</evidence>
<gene>
    <name evidence="3" type="ordered locus">Solca_3032</name>
    <name evidence="4" type="ordered locus">Solca_3042</name>
</gene>
<dbReference type="Proteomes" id="UP000007590">
    <property type="component" value="Chromosome"/>
</dbReference>
<dbReference type="GO" id="GO:0015074">
    <property type="term" value="P:DNA integration"/>
    <property type="evidence" value="ECO:0007669"/>
    <property type="project" value="InterPro"/>
</dbReference>
<dbReference type="KEGG" id="scn:Solca_3032"/>
<dbReference type="GO" id="GO:0003676">
    <property type="term" value="F:nucleic acid binding"/>
    <property type="evidence" value="ECO:0007669"/>
    <property type="project" value="InterPro"/>
</dbReference>
<proteinExistence type="predicted"/>
<dbReference type="Pfam" id="PF00665">
    <property type="entry name" value="rve"/>
    <property type="match status" value="1"/>
</dbReference>
<dbReference type="InterPro" id="IPR048020">
    <property type="entry name" value="Transpos_IS3"/>
</dbReference>
<dbReference type="InterPro" id="IPR036397">
    <property type="entry name" value="RNaseH_sf"/>
</dbReference>
<dbReference type="PANTHER" id="PTHR46889">
    <property type="entry name" value="TRANSPOSASE INSF FOR INSERTION SEQUENCE IS3B-RELATED"/>
    <property type="match status" value="1"/>
</dbReference>
<organism evidence="4 5">
    <name type="scientific">Solitalea canadensis (strain ATCC 29591 / DSM 3403 / JCM 21819 / LMG 8368 / NBRC 15130 / NCIMB 12057 / USAM 9D)</name>
    <name type="common">Flexibacter canadensis</name>
    <dbReference type="NCBI Taxonomy" id="929556"/>
    <lineage>
        <taxon>Bacteria</taxon>
        <taxon>Pseudomonadati</taxon>
        <taxon>Bacteroidota</taxon>
        <taxon>Sphingobacteriia</taxon>
        <taxon>Sphingobacteriales</taxon>
        <taxon>Sphingobacteriaceae</taxon>
        <taxon>Solitalea</taxon>
    </lineage>
</organism>
<keyword evidence="5" id="KW-1185">Reference proteome</keyword>
<dbReference type="EMBL" id="CP003349">
    <property type="protein sequence ID" value="AFD08060.1"/>
    <property type="molecule type" value="Genomic_DNA"/>
</dbReference>
<dbReference type="Gene3D" id="3.30.420.10">
    <property type="entry name" value="Ribonuclease H-like superfamily/Ribonuclease H"/>
    <property type="match status" value="1"/>
</dbReference>
<dbReference type="eggNOG" id="COG2963">
    <property type="taxonomic scope" value="Bacteria"/>
</dbReference>
<dbReference type="Gene3D" id="1.10.10.10">
    <property type="entry name" value="Winged helix-like DNA-binding domain superfamily/Winged helix DNA-binding domain"/>
    <property type="match status" value="1"/>
</dbReference>
<reference evidence="4" key="1">
    <citation type="submission" date="2012-02" db="EMBL/GenBank/DDBJ databases">
        <title>The complete genome of Solitalea canadensis DSM 3403.</title>
        <authorList>
            <consortium name="US DOE Joint Genome Institute (JGI-PGF)"/>
            <person name="Lucas S."/>
            <person name="Copeland A."/>
            <person name="Lapidus A."/>
            <person name="Glavina del Rio T."/>
            <person name="Dalin E."/>
            <person name="Tice H."/>
            <person name="Bruce D."/>
            <person name="Goodwin L."/>
            <person name="Pitluck S."/>
            <person name="Peters L."/>
            <person name="Ovchinnikova G."/>
            <person name="Lu M."/>
            <person name="Kyrpides N."/>
            <person name="Mavromatis K."/>
            <person name="Ivanova N."/>
            <person name="Brettin T."/>
            <person name="Detter J.C."/>
            <person name="Han C."/>
            <person name="Larimer F."/>
            <person name="Land M."/>
            <person name="Hauser L."/>
            <person name="Markowitz V."/>
            <person name="Cheng J.-F."/>
            <person name="Hugenholtz P."/>
            <person name="Woyke T."/>
            <person name="Wu D."/>
            <person name="Spring S."/>
            <person name="Schroeder M."/>
            <person name="Kopitz M."/>
            <person name="Brambilla E."/>
            <person name="Klenk H.-P."/>
            <person name="Eisen J.A."/>
        </authorList>
    </citation>
    <scope>NUCLEOTIDE SEQUENCE</scope>
    <source>
        <strain evidence="4">DSM 3403</strain>
    </source>
</reference>